<keyword evidence="5" id="KW-1185">Reference proteome</keyword>
<dbReference type="Gene3D" id="3.20.20.70">
    <property type="entry name" value="Aldolase class I"/>
    <property type="match status" value="1"/>
</dbReference>
<keyword evidence="2" id="KW-0560">Oxidoreductase</keyword>
<dbReference type="CDD" id="cd04733">
    <property type="entry name" value="OYE_like_2_FMN"/>
    <property type="match status" value="1"/>
</dbReference>
<comment type="caution">
    <text evidence="4">The sequence shown here is derived from an EMBL/GenBank/DDBJ whole genome shotgun (WGS) entry which is preliminary data.</text>
</comment>
<dbReference type="PANTHER" id="PTHR43656:SF2">
    <property type="entry name" value="BINDING OXIDOREDUCTASE, PUTATIVE (AFU_ORTHOLOGUE AFUA_2G08260)-RELATED"/>
    <property type="match status" value="1"/>
</dbReference>
<evidence type="ECO:0000313" key="5">
    <source>
        <dbReference type="Proteomes" id="UP001067235"/>
    </source>
</evidence>
<dbReference type="EMBL" id="JAPWIE010000004">
    <property type="protein sequence ID" value="MCZ4551178.1"/>
    <property type="molecule type" value="Genomic_DNA"/>
</dbReference>
<organism evidence="4 5">
    <name type="scientific">Gordonia rubripertincta</name>
    <name type="common">Rhodococcus corallinus</name>
    <dbReference type="NCBI Taxonomy" id="36822"/>
    <lineage>
        <taxon>Bacteria</taxon>
        <taxon>Bacillati</taxon>
        <taxon>Actinomycetota</taxon>
        <taxon>Actinomycetes</taxon>
        <taxon>Mycobacteriales</taxon>
        <taxon>Gordoniaceae</taxon>
        <taxon>Gordonia</taxon>
    </lineage>
</organism>
<dbReference type="Pfam" id="PF04075">
    <property type="entry name" value="F420H2_quin_red"/>
    <property type="match status" value="1"/>
</dbReference>
<dbReference type="SUPFAM" id="SSF51395">
    <property type="entry name" value="FMN-linked oxidoreductases"/>
    <property type="match status" value="1"/>
</dbReference>
<dbReference type="InterPro" id="IPR001155">
    <property type="entry name" value="OxRdtase_FMN_N"/>
</dbReference>
<name>A0ABT4MVY8_GORRU</name>
<feature type="domain" description="NADH:flavin oxidoreductase/NADH oxidase N-terminal" evidence="3">
    <location>
        <begin position="9"/>
        <end position="337"/>
    </location>
</feature>
<proteinExistence type="predicted"/>
<dbReference type="RefSeq" id="WP_301571940.1">
    <property type="nucleotide sequence ID" value="NZ_JAPWIE010000004.1"/>
</dbReference>
<dbReference type="InterPro" id="IPR012349">
    <property type="entry name" value="Split_barrel_FMN-bd"/>
</dbReference>
<keyword evidence="1" id="KW-0285">Flavoprotein</keyword>
<evidence type="ECO:0000256" key="2">
    <source>
        <dbReference type="ARBA" id="ARBA00023002"/>
    </source>
</evidence>
<dbReference type="Pfam" id="PF00724">
    <property type="entry name" value="Oxidored_FMN"/>
    <property type="match status" value="1"/>
</dbReference>
<sequence length="567" mass="61325">MTKTVSLSTPLDLPCGQILSNRIMKSALSEGLGTAHHAPDVRLERLYARWAAGDYGLIVTGNVMVDRRYRGEPGNVVLENDSELDAFQRWAKTAQDGGSPIWMQLNHPGRQANPITTDGPTVAPSAVKLDIPGIPTPRELTDTEIRDIIERFAVSAGIAEVAGFDGVQIHGAHGYLISQFLSPLANKRSDRWGGSTANRARFVLEIIRRVREAVGPGFAVGLKLNSADFQRGGFSEEESRTVVEMIAAERIDLIEISGGSYESPAMMGRPAVSARTRDREAYFLDYAETIREVAAAVPLAVTGGFRTHTGMADAIASGACDAVGLGRPTVLAPNAAQGVMADTSATLPTTQRSVKLPRRLTGTAQVKALNGALDLQWHTDQLHAMGAGGDPDPHRSLWRTAITTVRRNGIDAFRSQRGHLGTSDKKAVRKFRIERAVGRYVANPVVASLTRVGITTSFATELETIGRRTGRRRTVPVSAAFDETGAWVISQHGARSGWANNISANPTVHIKQGRQWRSGTAEFVHDDDVARRVRTFAPNPVFASLTAASFRALQSDPVSVRISFTDR</sequence>
<dbReference type="Gene3D" id="2.30.110.10">
    <property type="entry name" value="Electron Transport, Fmn-binding Protein, Chain A"/>
    <property type="match status" value="1"/>
</dbReference>
<dbReference type="InterPro" id="IPR013785">
    <property type="entry name" value="Aldolase_TIM"/>
</dbReference>
<dbReference type="InterPro" id="IPR004378">
    <property type="entry name" value="F420H2_quin_Rdtase"/>
</dbReference>
<reference evidence="4" key="1">
    <citation type="submission" date="2022-12" db="EMBL/GenBank/DDBJ databases">
        <authorList>
            <person name="Krivoruchko A.V."/>
            <person name="Elkin A."/>
        </authorList>
    </citation>
    <scope>NUCLEOTIDE SEQUENCE</scope>
    <source>
        <strain evidence="4">IEGM 1388</strain>
    </source>
</reference>
<accession>A0ABT4MVY8</accession>
<dbReference type="InterPro" id="IPR051799">
    <property type="entry name" value="NADH_flavin_oxidoreductase"/>
</dbReference>
<dbReference type="NCBIfam" id="TIGR00026">
    <property type="entry name" value="hi_GC_TIGR00026"/>
    <property type="match status" value="1"/>
</dbReference>
<evidence type="ECO:0000256" key="1">
    <source>
        <dbReference type="ARBA" id="ARBA00022630"/>
    </source>
</evidence>
<dbReference type="Proteomes" id="UP001067235">
    <property type="component" value="Unassembled WGS sequence"/>
</dbReference>
<evidence type="ECO:0000259" key="3">
    <source>
        <dbReference type="Pfam" id="PF00724"/>
    </source>
</evidence>
<dbReference type="PANTHER" id="PTHR43656">
    <property type="entry name" value="BINDING OXIDOREDUCTASE, PUTATIVE (AFU_ORTHOLOGUE AFUA_2G08260)-RELATED"/>
    <property type="match status" value="1"/>
</dbReference>
<gene>
    <name evidence="4" type="ORF">O4213_14405</name>
</gene>
<evidence type="ECO:0000313" key="4">
    <source>
        <dbReference type="EMBL" id="MCZ4551178.1"/>
    </source>
</evidence>
<protein>
    <submittedName>
        <fullName evidence="4">Nitroreductase family deazaflavin-dependent oxidoreductase</fullName>
    </submittedName>
</protein>